<organism evidence="2 3">
    <name type="scientific">Tetraparma gracilis</name>
    <dbReference type="NCBI Taxonomy" id="2962635"/>
    <lineage>
        <taxon>Eukaryota</taxon>
        <taxon>Sar</taxon>
        <taxon>Stramenopiles</taxon>
        <taxon>Ochrophyta</taxon>
        <taxon>Bolidophyceae</taxon>
        <taxon>Parmales</taxon>
        <taxon>Triparmaceae</taxon>
        <taxon>Tetraparma</taxon>
    </lineage>
</organism>
<evidence type="ECO:0000313" key="2">
    <source>
        <dbReference type="EMBL" id="GMI31825.1"/>
    </source>
</evidence>
<protein>
    <recommendedName>
        <fullName evidence="1">DNA2/NAM7 helicase helicase domain-containing protein</fullName>
    </recommendedName>
</protein>
<dbReference type="SUPFAM" id="SSF52540">
    <property type="entry name" value="P-loop containing nucleoside triphosphate hydrolases"/>
    <property type="match status" value="1"/>
</dbReference>
<reference evidence="2 3" key="1">
    <citation type="journal article" date="2023" name="Commun. Biol.">
        <title>Genome analysis of Parmales, the sister group of diatoms, reveals the evolutionary specialization of diatoms from phago-mixotrophs to photoautotrophs.</title>
        <authorList>
            <person name="Ban H."/>
            <person name="Sato S."/>
            <person name="Yoshikawa S."/>
            <person name="Yamada K."/>
            <person name="Nakamura Y."/>
            <person name="Ichinomiya M."/>
            <person name="Sato N."/>
            <person name="Blanc-Mathieu R."/>
            <person name="Endo H."/>
            <person name="Kuwata A."/>
            <person name="Ogata H."/>
        </authorList>
    </citation>
    <scope>NUCLEOTIDE SEQUENCE [LARGE SCALE GENOMIC DNA]</scope>
</reference>
<dbReference type="Gene3D" id="3.40.50.300">
    <property type="entry name" value="P-loop containing nucleotide triphosphate hydrolases"/>
    <property type="match status" value="1"/>
</dbReference>
<proteinExistence type="predicted"/>
<feature type="domain" description="DNA2/NAM7 helicase helicase" evidence="1">
    <location>
        <begin position="10"/>
        <end position="121"/>
    </location>
</feature>
<accession>A0ABQ6MRT2</accession>
<dbReference type="Proteomes" id="UP001165060">
    <property type="component" value="Unassembled WGS sequence"/>
</dbReference>
<sequence>SPAHPVLKTTVQKTTTSRNITLVQGPPGTGKTTFLVALLLALLSDPSTRRQRTLVCAPSNRAVLVVASRFLKSIQRQSPNSIPSACLVGVESKLAEDASDSSGSQLDLTSVDSIFAWSYHERLEAAVASALSLFRSSYPPAPHRAAAALSKLADLATYVSRKTPHTYREIGHLFPSPDSRADDDVVDRLAALRDAIAGLSSSDLVAELLANCRKWATRLRMIKKGTAKPLFDSLSAHFHSPASATPCRDPNWLTNVWETCGGVAVPLGTTSHCPVGFVFVDDLATDSDMVSIVGDLNKEGVYPPGDDYEFVWGAPKDEEVAVTLFVRRNFVVDCVCGVEVIDPDEYTAGAIIKNYS</sequence>
<dbReference type="InterPro" id="IPR045055">
    <property type="entry name" value="DNA2/NAM7-like"/>
</dbReference>
<dbReference type="EMBL" id="BRYB01003167">
    <property type="protein sequence ID" value="GMI31825.1"/>
    <property type="molecule type" value="Genomic_DNA"/>
</dbReference>
<dbReference type="InterPro" id="IPR041677">
    <property type="entry name" value="DNA2/NAM7_AAA_11"/>
</dbReference>
<dbReference type="PANTHER" id="PTHR10887">
    <property type="entry name" value="DNA2/NAM7 HELICASE FAMILY"/>
    <property type="match status" value="1"/>
</dbReference>
<gene>
    <name evidence="2" type="ORF">TeGR_g11238</name>
</gene>
<evidence type="ECO:0000259" key="1">
    <source>
        <dbReference type="Pfam" id="PF13086"/>
    </source>
</evidence>
<keyword evidence="3" id="KW-1185">Reference proteome</keyword>
<feature type="non-terminal residue" evidence="2">
    <location>
        <position position="1"/>
    </location>
</feature>
<comment type="caution">
    <text evidence="2">The sequence shown here is derived from an EMBL/GenBank/DDBJ whole genome shotgun (WGS) entry which is preliminary data.</text>
</comment>
<evidence type="ECO:0000313" key="3">
    <source>
        <dbReference type="Proteomes" id="UP001165060"/>
    </source>
</evidence>
<dbReference type="PANTHER" id="PTHR10887:SF522">
    <property type="entry name" value="P-LOOP CONTAINING NUCLEOSIDE TRIPHOSPHATE HYDROLASES SUPERFAMILY PROTEIN"/>
    <property type="match status" value="1"/>
</dbReference>
<dbReference type="InterPro" id="IPR027417">
    <property type="entry name" value="P-loop_NTPase"/>
</dbReference>
<name>A0ABQ6MRT2_9STRA</name>
<dbReference type="Pfam" id="PF13086">
    <property type="entry name" value="AAA_11"/>
    <property type="match status" value="1"/>
</dbReference>